<dbReference type="Gene3D" id="3.40.50.720">
    <property type="entry name" value="NAD(P)-binding Rossmann-like Domain"/>
    <property type="match status" value="2"/>
</dbReference>
<dbReference type="PANTHER" id="PTHR43750">
    <property type="entry name" value="UDP-GLUCOSE 6-DEHYDROGENASE TUAD"/>
    <property type="match status" value="1"/>
</dbReference>
<evidence type="ECO:0000313" key="11">
    <source>
        <dbReference type="EMBL" id="UYQ71097.1"/>
    </source>
</evidence>
<comment type="catalytic activity">
    <reaction evidence="7 8">
        <text>UDP-alpha-D-glucose + 2 NAD(+) + H2O = UDP-alpha-D-glucuronate + 2 NADH + 3 H(+)</text>
        <dbReference type="Rhea" id="RHEA:23596"/>
        <dbReference type="ChEBI" id="CHEBI:15377"/>
        <dbReference type="ChEBI" id="CHEBI:15378"/>
        <dbReference type="ChEBI" id="CHEBI:57540"/>
        <dbReference type="ChEBI" id="CHEBI:57945"/>
        <dbReference type="ChEBI" id="CHEBI:58052"/>
        <dbReference type="ChEBI" id="CHEBI:58885"/>
        <dbReference type="EC" id="1.1.1.22"/>
    </reaction>
</comment>
<organism evidence="11 12">
    <name type="scientific">Pelagibacterium flavum</name>
    <dbReference type="NCBI Taxonomy" id="2984530"/>
    <lineage>
        <taxon>Bacteria</taxon>
        <taxon>Pseudomonadati</taxon>
        <taxon>Pseudomonadota</taxon>
        <taxon>Alphaproteobacteria</taxon>
        <taxon>Hyphomicrobiales</taxon>
        <taxon>Devosiaceae</taxon>
        <taxon>Pelagibacterium</taxon>
    </lineage>
</organism>
<comment type="pathway">
    <text evidence="1">Nucleotide-sugar biosynthesis; UDP-alpha-D-glucuronate biosynthesis; UDP-alpha-D-glucuronate from UDP-alpha-D-glucose: step 1/1.</text>
</comment>
<dbReference type="PANTHER" id="PTHR43750:SF3">
    <property type="entry name" value="UDP-GLUCOSE 6-DEHYDROGENASE TUAD"/>
    <property type="match status" value="1"/>
</dbReference>
<dbReference type="SUPFAM" id="SSF48179">
    <property type="entry name" value="6-phosphogluconate dehydrogenase C-terminal domain-like"/>
    <property type="match status" value="1"/>
</dbReference>
<proteinExistence type="inferred from homology"/>
<evidence type="ECO:0000256" key="6">
    <source>
        <dbReference type="ARBA" id="ARBA00023027"/>
    </source>
</evidence>
<dbReference type="EC" id="1.1.1.22" evidence="3 8"/>
<dbReference type="InterPro" id="IPR014026">
    <property type="entry name" value="UDP-Glc/GDP-Man_DH_dimer"/>
</dbReference>
<accession>A0ABY6INR6</accession>
<evidence type="ECO:0000256" key="5">
    <source>
        <dbReference type="ARBA" id="ARBA00023002"/>
    </source>
</evidence>
<dbReference type="PIRSF" id="PIRSF500134">
    <property type="entry name" value="UDPglc_DH_bac"/>
    <property type="match status" value="1"/>
</dbReference>
<dbReference type="PROSITE" id="PS51257">
    <property type="entry name" value="PROKAR_LIPOPROTEIN"/>
    <property type="match status" value="1"/>
</dbReference>
<keyword evidence="5 8" id="KW-0560">Oxidoreductase</keyword>
<dbReference type="Pfam" id="PF00984">
    <property type="entry name" value="UDPG_MGDP_dh"/>
    <property type="match status" value="1"/>
</dbReference>
<dbReference type="InterPro" id="IPR028357">
    <property type="entry name" value="UDPglc_DH_bac"/>
</dbReference>
<evidence type="ECO:0000256" key="8">
    <source>
        <dbReference type="PIRNR" id="PIRNR000124"/>
    </source>
</evidence>
<evidence type="ECO:0000313" key="12">
    <source>
        <dbReference type="Proteomes" id="UP001163882"/>
    </source>
</evidence>
<evidence type="ECO:0000256" key="3">
    <source>
        <dbReference type="ARBA" id="ARBA00012954"/>
    </source>
</evidence>
<protein>
    <recommendedName>
        <fullName evidence="4 8">UDP-glucose 6-dehydrogenase</fullName>
        <ecNumber evidence="3 8">1.1.1.22</ecNumber>
    </recommendedName>
</protein>
<dbReference type="InterPro" id="IPR017476">
    <property type="entry name" value="UDP-Glc/GDP-Man"/>
</dbReference>
<evidence type="ECO:0000256" key="2">
    <source>
        <dbReference type="ARBA" id="ARBA00006601"/>
    </source>
</evidence>
<evidence type="ECO:0000256" key="1">
    <source>
        <dbReference type="ARBA" id="ARBA00004701"/>
    </source>
</evidence>
<feature type="region of interest" description="Disordered" evidence="9">
    <location>
        <begin position="433"/>
        <end position="486"/>
    </location>
</feature>
<dbReference type="Gene3D" id="1.20.5.100">
    <property type="entry name" value="Cytochrome c1, transmembrane anchor, C-terminal"/>
    <property type="match status" value="1"/>
</dbReference>
<dbReference type="InterPro" id="IPR014027">
    <property type="entry name" value="UDP-Glc/GDP-Man_DH_C"/>
</dbReference>
<evidence type="ECO:0000256" key="9">
    <source>
        <dbReference type="SAM" id="MobiDB-lite"/>
    </source>
</evidence>
<dbReference type="SUPFAM" id="SSF51735">
    <property type="entry name" value="NAD(P)-binding Rossmann-fold domains"/>
    <property type="match status" value="1"/>
</dbReference>
<dbReference type="SMART" id="SM00984">
    <property type="entry name" value="UDPG_MGDP_dh_C"/>
    <property type="match status" value="1"/>
</dbReference>
<reference evidence="11" key="1">
    <citation type="submission" date="2022-10" db="EMBL/GenBank/DDBJ databases">
        <title>YIM 151497 complete genome.</title>
        <authorList>
            <person name="Chen X."/>
        </authorList>
    </citation>
    <scope>NUCLEOTIDE SEQUENCE</scope>
    <source>
        <strain evidence="11">YIM 151497</strain>
    </source>
</reference>
<gene>
    <name evidence="11" type="ORF">OF122_13665</name>
</gene>
<comment type="similarity">
    <text evidence="2 8">Belongs to the UDP-glucose/GDP-mannose dehydrogenase family.</text>
</comment>
<name>A0ABY6INR6_9HYPH</name>
<dbReference type="RefSeq" id="WP_264224759.1">
    <property type="nucleotide sequence ID" value="NZ_CP107716.1"/>
</dbReference>
<dbReference type="NCBIfam" id="TIGR03026">
    <property type="entry name" value="NDP-sugDHase"/>
    <property type="match status" value="1"/>
</dbReference>
<dbReference type="EMBL" id="CP107716">
    <property type="protein sequence ID" value="UYQ71097.1"/>
    <property type="molecule type" value="Genomic_DNA"/>
</dbReference>
<dbReference type="InterPro" id="IPR008927">
    <property type="entry name" value="6-PGluconate_DH-like_C_sf"/>
</dbReference>
<evidence type="ECO:0000256" key="7">
    <source>
        <dbReference type="ARBA" id="ARBA00047473"/>
    </source>
</evidence>
<feature type="domain" description="UDP-glucose/GDP-mannose dehydrogenase C-terminal" evidence="10">
    <location>
        <begin position="318"/>
        <end position="419"/>
    </location>
</feature>
<dbReference type="SUPFAM" id="SSF52413">
    <property type="entry name" value="UDP-glucose/GDP-mannose dehydrogenase C-terminal domain"/>
    <property type="match status" value="1"/>
</dbReference>
<dbReference type="Pfam" id="PF03721">
    <property type="entry name" value="UDPG_MGDP_dh_N"/>
    <property type="match status" value="1"/>
</dbReference>
<evidence type="ECO:0000259" key="10">
    <source>
        <dbReference type="SMART" id="SM00984"/>
    </source>
</evidence>
<dbReference type="Pfam" id="PF03720">
    <property type="entry name" value="UDPG_MGDP_dh_C"/>
    <property type="match status" value="1"/>
</dbReference>
<dbReference type="InterPro" id="IPR036220">
    <property type="entry name" value="UDP-Glc/GDP-Man_DH_C_sf"/>
</dbReference>
<dbReference type="Proteomes" id="UP001163882">
    <property type="component" value="Chromosome"/>
</dbReference>
<keyword evidence="12" id="KW-1185">Reference proteome</keyword>
<sequence length="486" mass="52523">MKIAVIGTGYVGLVSGCCFAEWGHEVVCVDKNAEKISGLRQGRLPIYEPGLDELLERNAAAGRLSFTCDVAEAVKDAAAVFIAVGTPPRPGHGDADLSFVYMAAKEIAPLLADNAVVVVKSTVPVGTGDAVEKIIVTERGRGTFSVASNPEFLREGVAIRDFLEPDRVVIGVVDERAREVLTTIYGEPLAKTNSPIVVTERRTSELIKYAANAFLATKITFINELADLCEQVGSDVEELALGVGLDKRIGASFLNAGPGYGGSCFPKDTLALLRTAQDHGVALRIVEEAVSVNDARKRKMALKVMDAVGGDIDGLTVAVFGLTFKPDTDDMREAPSVPLIETLQRFGAVMRAHDPIGMKNAAQMLENVEFFEDPYECARDADAIVIVTEWDSIQRLDLVRLRRMMRSPNLVDLRGVFKAGRAEAAGFHFSAVGRPTTRPAEPVPNLSGTRFHPPRAGAASGELVLGERHDRRANHHQRRETNGELI</sequence>
<keyword evidence="6 8" id="KW-0520">NAD</keyword>
<dbReference type="InterPro" id="IPR036291">
    <property type="entry name" value="NAD(P)-bd_dom_sf"/>
</dbReference>
<dbReference type="InterPro" id="IPR001732">
    <property type="entry name" value="UDP-Glc/GDP-Man_DH_N"/>
</dbReference>
<dbReference type="PIRSF" id="PIRSF000124">
    <property type="entry name" value="UDPglc_GDPman_dh"/>
    <property type="match status" value="1"/>
</dbReference>
<evidence type="ECO:0000256" key="4">
    <source>
        <dbReference type="ARBA" id="ARBA00015132"/>
    </source>
</evidence>